<dbReference type="GO" id="GO:0030311">
    <property type="term" value="P:poly-N-acetyllactosamine biosynthetic process"/>
    <property type="evidence" value="ECO:0007669"/>
    <property type="project" value="TreeGrafter"/>
</dbReference>
<comment type="subcellular location">
    <subcellularLocation>
        <location evidence="2">Golgi apparatus membrane</location>
        <topology evidence="2">Single-pass type II membrane protein</topology>
    </subcellularLocation>
</comment>
<dbReference type="Proteomes" id="UP000016665">
    <property type="component" value="Chromosome 3"/>
</dbReference>
<evidence type="ECO:0000256" key="15">
    <source>
        <dbReference type="ARBA" id="ARBA00065824"/>
    </source>
</evidence>
<dbReference type="Gene3D" id="3.90.550.50">
    <property type="match status" value="1"/>
</dbReference>
<evidence type="ECO:0000256" key="21">
    <source>
        <dbReference type="ARBA" id="ARBA00078964"/>
    </source>
</evidence>
<comment type="pathway">
    <text evidence="3">Protein modification; protein glycosylation.</text>
</comment>
<evidence type="ECO:0000256" key="2">
    <source>
        <dbReference type="ARBA" id="ARBA00004323"/>
    </source>
</evidence>
<dbReference type="FunFam" id="3.90.550.50:FF:000010">
    <property type="entry name" value="Hexosyltransferase"/>
    <property type="match status" value="1"/>
</dbReference>
<keyword evidence="5" id="KW-0328">Glycosyltransferase</keyword>
<dbReference type="HOGENOM" id="CLU_036849_5_0_1"/>
<feature type="compositionally biased region" description="Basic and acidic residues" evidence="24">
    <location>
        <begin position="1025"/>
        <end position="1034"/>
    </location>
</feature>
<organism evidence="26 27">
    <name type="scientific">Ficedula albicollis</name>
    <name type="common">Collared flycatcher</name>
    <name type="synonym">Muscicapa albicollis</name>
    <dbReference type="NCBI Taxonomy" id="59894"/>
    <lineage>
        <taxon>Eukaryota</taxon>
        <taxon>Metazoa</taxon>
        <taxon>Chordata</taxon>
        <taxon>Craniata</taxon>
        <taxon>Vertebrata</taxon>
        <taxon>Euteleostomi</taxon>
        <taxon>Archelosauria</taxon>
        <taxon>Archosauria</taxon>
        <taxon>Dinosauria</taxon>
        <taxon>Saurischia</taxon>
        <taxon>Theropoda</taxon>
        <taxon>Coelurosauria</taxon>
        <taxon>Aves</taxon>
        <taxon>Neognathae</taxon>
        <taxon>Neoaves</taxon>
        <taxon>Telluraves</taxon>
        <taxon>Australaves</taxon>
        <taxon>Passeriformes</taxon>
        <taxon>Muscicapidae</taxon>
        <taxon>Ficedula</taxon>
    </lineage>
</organism>
<evidence type="ECO:0000256" key="11">
    <source>
        <dbReference type="ARBA" id="ARBA00023136"/>
    </source>
</evidence>
<comment type="cofactor">
    <cofactor evidence="1">
        <name>Mn(2+)</name>
        <dbReference type="ChEBI" id="CHEBI:29035"/>
    </cofactor>
</comment>
<evidence type="ECO:0000256" key="6">
    <source>
        <dbReference type="ARBA" id="ARBA00022679"/>
    </source>
</evidence>
<comment type="subunit">
    <text evidence="15">Interacts with B3GNT8; this interaction greatly increases B3GNT2 catalytic activity, independently of B3GNT8 enzymatic activity.</text>
</comment>
<evidence type="ECO:0000256" key="19">
    <source>
        <dbReference type="ARBA" id="ARBA00077442"/>
    </source>
</evidence>
<evidence type="ECO:0000256" key="8">
    <source>
        <dbReference type="ARBA" id="ARBA00022968"/>
    </source>
</evidence>
<evidence type="ECO:0000256" key="18">
    <source>
        <dbReference type="ARBA" id="ARBA00075009"/>
    </source>
</evidence>
<keyword evidence="11 25" id="KW-0472">Membrane</keyword>
<keyword evidence="12" id="KW-0325">Glycoprotein</keyword>
<dbReference type="GO" id="GO:0006493">
    <property type="term" value="P:protein O-linked glycosylation"/>
    <property type="evidence" value="ECO:0007669"/>
    <property type="project" value="TreeGrafter"/>
</dbReference>
<dbReference type="PANTHER" id="PTHR11214">
    <property type="entry name" value="BETA-1,3-N-ACETYLGLUCOSAMINYLTRANSFERASE"/>
    <property type="match status" value="1"/>
</dbReference>
<evidence type="ECO:0000313" key="27">
    <source>
        <dbReference type="Proteomes" id="UP000016665"/>
    </source>
</evidence>
<evidence type="ECO:0000256" key="16">
    <source>
        <dbReference type="ARBA" id="ARBA00066504"/>
    </source>
</evidence>
<dbReference type="GO" id="GO:0000139">
    <property type="term" value="C:Golgi membrane"/>
    <property type="evidence" value="ECO:0007669"/>
    <property type="project" value="UniProtKB-SubCell"/>
</dbReference>
<evidence type="ECO:0000313" key="26">
    <source>
        <dbReference type="Ensembl" id="ENSFALP00000014761.2"/>
    </source>
</evidence>
<keyword evidence="27" id="KW-1185">Reference proteome</keyword>
<reference evidence="26" key="3">
    <citation type="submission" date="2025-09" db="UniProtKB">
        <authorList>
            <consortium name="Ensembl"/>
        </authorList>
    </citation>
    <scope>IDENTIFICATION</scope>
</reference>
<evidence type="ECO:0000256" key="10">
    <source>
        <dbReference type="ARBA" id="ARBA00023034"/>
    </source>
</evidence>
<dbReference type="Ensembl" id="ENSFALT00000014825.2">
    <property type="protein sequence ID" value="ENSFALP00000014761.2"/>
    <property type="gene ID" value="ENSFALG00000014145.2"/>
</dbReference>
<evidence type="ECO:0000256" key="24">
    <source>
        <dbReference type="SAM" id="MobiDB-lite"/>
    </source>
</evidence>
<dbReference type="PANTHER" id="PTHR11214:SF25">
    <property type="entry name" value="N-ACETYLLACTOSAMINIDE BETA-1,3-N-ACETYLGLUCOSAMINYLTRANSFERASE 2"/>
    <property type="match status" value="1"/>
</dbReference>
<dbReference type="eggNOG" id="KOG2287">
    <property type="taxonomic scope" value="Eukaryota"/>
</dbReference>
<dbReference type="EC" id="2.4.1.149" evidence="16"/>
<keyword evidence="10" id="KW-0333">Golgi apparatus</keyword>
<evidence type="ECO:0000256" key="20">
    <source>
        <dbReference type="ARBA" id="ARBA00078811"/>
    </source>
</evidence>
<dbReference type="Pfam" id="PF01762">
    <property type="entry name" value="Galactosyl_T"/>
    <property type="match status" value="1"/>
</dbReference>
<evidence type="ECO:0000256" key="7">
    <source>
        <dbReference type="ARBA" id="ARBA00022692"/>
    </source>
</evidence>
<evidence type="ECO:0000256" key="1">
    <source>
        <dbReference type="ARBA" id="ARBA00001936"/>
    </source>
</evidence>
<dbReference type="GeneTree" id="ENSGT00940000155345"/>
<evidence type="ECO:0000256" key="22">
    <source>
        <dbReference type="ARBA" id="ARBA00079487"/>
    </source>
</evidence>
<keyword evidence="6" id="KW-0808">Transferase</keyword>
<feature type="transmembrane region" description="Helical" evidence="25">
    <location>
        <begin position="7"/>
        <end position="25"/>
    </location>
</feature>
<dbReference type="STRING" id="59894.ENSFALP00000014761"/>
<name>U3KIA7_FICAL</name>
<feature type="region of interest" description="Disordered" evidence="24">
    <location>
        <begin position="654"/>
        <end position="717"/>
    </location>
</feature>
<evidence type="ECO:0000256" key="17">
    <source>
        <dbReference type="ARBA" id="ARBA00073118"/>
    </source>
</evidence>
<dbReference type="InterPro" id="IPR035914">
    <property type="entry name" value="Sperma_CUB_dom_sf"/>
</dbReference>
<evidence type="ECO:0000256" key="14">
    <source>
        <dbReference type="ARBA" id="ARBA00050470"/>
    </source>
</evidence>
<accession>U3KIA7</accession>
<feature type="region of interest" description="Disordered" evidence="24">
    <location>
        <begin position="1098"/>
        <end position="1117"/>
    </location>
</feature>
<dbReference type="GO" id="GO:0008532">
    <property type="term" value="F:N-acetyllactosaminide beta-1,3-N-acetylglucosaminyltransferase activity"/>
    <property type="evidence" value="ECO:0007669"/>
    <property type="project" value="UniProtKB-EC"/>
</dbReference>
<evidence type="ECO:0000256" key="25">
    <source>
        <dbReference type="SAM" id="Phobius"/>
    </source>
</evidence>
<evidence type="ECO:0000256" key="13">
    <source>
        <dbReference type="ARBA" id="ARBA00023211"/>
    </source>
</evidence>
<protein>
    <recommendedName>
        <fullName evidence="17">N-acetyllactosaminide beta-1,3-N-acetylglucosaminyltransferase 2</fullName>
        <ecNumber evidence="16">2.4.1.149</ecNumber>
    </recommendedName>
    <alternativeName>
        <fullName evidence="22">Beta-1,3-N-acetylglucosaminyltransferase 1</fullName>
    </alternativeName>
    <alternativeName>
        <fullName evidence="18">Beta-1,3-galactosyltransferase 7</fullName>
    </alternativeName>
    <alternativeName>
        <fullName evidence="21">Beta-3-Gx-T7</fullName>
    </alternativeName>
    <alternativeName>
        <fullName evidence="23">UDP-Gal:beta-GlcNAc beta-1,3-galactosyltransferase 7</fullName>
    </alternativeName>
    <alternativeName>
        <fullName evidence="20">UDP-GlcNAc:betaGal beta-1,3-N-acetylglucosaminyltransferase 2</fullName>
    </alternativeName>
    <alternativeName>
        <fullName evidence="19">UDP-galactose:beta-N-acetylglucosamine beta-1,3-galactosyltransferase 7</fullName>
    </alternativeName>
</protein>
<sequence>MSVGRRRLKLLGILMMVNIFIYVIVEVSKSGSQDKNAKGRVVIPRSKFWRKYTPHKAYWNKQQQKLELLYNPILSLLSNMTVEENLVSNLSALNSCDPDPLVHTEVSDFANLPDRFKDFLLYLRCRNYSLLMDQPNKCEQKPFLLLAIKSLIPHFDRRQAIRESWGKEIKSGDVIVRRVFLLGQTPPEDNFPDLSHMIKFESDTHQDILLWNYRDTFFNLTLKEVLFLKWVSSSCANAQFIFKGDDDVFVNTNQILDYLKSLSKEKAKDLFIGDVIKDAGPHREKKLKYYIPESVYEGSYPPYAGGGGFLYSGDLALRLNNASDQVRGSSQEYWKVKPEPESPWLLAYVPIRNCHRVLKDKYGEFSPPAFHADFPVTFWCNWTIWAGSRRHIIIYIQGFIAKDACNKNEDKILFEGVSSLVENSVVYACWKNEMHVFATFAQAVHVVLLKRYLPNQRDAQFKGKYYIFQDQQGDSSSKDDAISGTSVSKLPKRGGIFQSGWVENLRGTLGFATTRGSTTVLSSEPMQGRGITLDTTAVGRPTELILCERARTQALETKAPCGLGSELLGAQEAQGIGRPEGIIPTAAQDIWGQNPSVSEDSTVSFGPALSALLETPLLGAFQPAEPFLQPTLETPLLGAFQPAEPFLQPTDVSLKSSQPVLSPTLKPKGLGHLQFTIKPTGTSHGDLAALSEPLSPGTGQSQEGTGPSRDSQLSTASLEKDGSCALLSVPADGLAKSLMPSLRSPSDLVTRDHLQLLPERSQSSLGHLSMPKPEPGTTGPQHTKLMDIFPLRSSRGAVRRRTVLHPTAPGQLGTTGSQHTKLMDVFPLRSSRGAVRRRTVPHPTAPGLAVPALATGLEHPLTHVSALGTETNPVLVTSSTAPVPTDSGSLDLIPEAPLPPQVESVSTVASLPAAVDRDPVSLGQRDISPASPGGQEMVSPSPPCHPSVASELGIDGSSRCLSPGMQKLVLGQAGGQGGQTTASVGLMARSPSPIFVTVPGPGVRLTQPEAHVSSGSGVPPASLSDTREEHKVHQDSTASDKPASAYNFRGFKMQGTPEALQVGAGQRSTASFSTIPAHPAAAALWGETLPRDQKIWKPSGVPRNTQMSEGQQRKHAGRCPRTLCLGTSHL</sequence>
<dbReference type="AlphaFoldDB" id="U3KIA7"/>
<keyword evidence="9 25" id="KW-1133">Transmembrane helix</keyword>
<evidence type="ECO:0000256" key="5">
    <source>
        <dbReference type="ARBA" id="ARBA00022676"/>
    </source>
</evidence>
<keyword evidence="8" id="KW-0735">Signal-anchor</keyword>
<dbReference type="SUPFAM" id="SSF49854">
    <property type="entry name" value="Spermadhesin, CUB domain"/>
    <property type="match status" value="1"/>
</dbReference>
<feature type="region of interest" description="Disordered" evidence="24">
    <location>
        <begin position="1007"/>
        <end position="1043"/>
    </location>
</feature>
<evidence type="ECO:0000256" key="3">
    <source>
        <dbReference type="ARBA" id="ARBA00004922"/>
    </source>
</evidence>
<evidence type="ECO:0000256" key="23">
    <source>
        <dbReference type="ARBA" id="ARBA00083441"/>
    </source>
</evidence>
<comment type="similarity">
    <text evidence="4">Belongs to the glycosyltransferase 31 family.</text>
</comment>
<evidence type="ECO:0000256" key="4">
    <source>
        <dbReference type="ARBA" id="ARBA00008661"/>
    </source>
</evidence>
<dbReference type="InterPro" id="IPR002659">
    <property type="entry name" value="Glyco_trans_31"/>
</dbReference>
<feature type="region of interest" description="Disordered" evidence="24">
    <location>
        <begin position="758"/>
        <end position="782"/>
    </location>
</feature>
<keyword evidence="7 25" id="KW-0812">Transmembrane</keyword>
<comment type="catalytic activity">
    <reaction evidence="14">
        <text>a beta-D-galactosyl-(1-&gt;4)-N-acetyl-beta-D-glucosaminyl derivative + UDP-N-acetyl-alpha-D-glucosamine = an N-acetyl-beta-D-glucosaminyl-(1-&gt;3)-beta-D-galactosyl-(1-&gt;4)-N-acetyl-beta-D-glucosaminyl derivative + UDP + H(+)</text>
        <dbReference type="Rhea" id="RHEA:14389"/>
        <dbReference type="ChEBI" id="CHEBI:15378"/>
        <dbReference type="ChEBI" id="CHEBI:57705"/>
        <dbReference type="ChEBI" id="CHEBI:58223"/>
        <dbReference type="ChEBI" id="CHEBI:133507"/>
        <dbReference type="ChEBI" id="CHEBI:134090"/>
        <dbReference type="EC" id="2.4.1.149"/>
    </reaction>
</comment>
<evidence type="ECO:0000256" key="9">
    <source>
        <dbReference type="ARBA" id="ARBA00022989"/>
    </source>
</evidence>
<reference evidence="26" key="2">
    <citation type="submission" date="2025-08" db="UniProtKB">
        <authorList>
            <consortium name="Ensembl"/>
        </authorList>
    </citation>
    <scope>IDENTIFICATION</scope>
</reference>
<proteinExistence type="inferred from homology"/>
<keyword evidence="13" id="KW-0464">Manganese</keyword>
<feature type="compositionally biased region" description="Polar residues" evidence="24">
    <location>
        <begin position="697"/>
        <end position="717"/>
    </location>
</feature>
<reference evidence="26 27" key="1">
    <citation type="journal article" date="2012" name="Nature">
        <title>The genomic landscape of species divergence in Ficedula flycatchers.</title>
        <authorList>
            <person name="Ellegren H."/>
            <person name="Smeds L."/>
            <person name="Burri R."/>
            <person name="Olason P.I."/>
            <person name="Backstrom N."/>
            <person name="Kawakami T."/>
            <person name="Kunstner A."/>
            <person name="Makinen H."/>
            <person name="Nadachowska-Brzyska K."/>
            <person name="Qvarnstrom A."/>
            <person name="Uebbing S."/>
            <person name="Wolf J.B."/>
        </authorList>
    </citation>
    <scope>NUCLEOTIDE SEQUENCE [LARGE SCALE GENOMIC DNA]</scope>
</reference>
<evidence type="ECO:0000256" key="12">
    <source>
        <dbReference type="ARBA" id="ARBA00023180"/>
    </source>
</evidence>